<dbReference type="Pfam" id="PF00621">
    <property type="entry name" value="RhoGEF"/>
    <property type="match status" value="1"/>
</dbReference>
<evidence type="ECO:0000313" key="7">
    <source>
        <dbReference type="Proteomes" id="UP001497623"/>
    </source>
</evidence>
<organism evidence="6 7">
    <name type="scientific">Meganyctiphanes norvegica</name>
    <name type="common">Northern krill</name>
    <name type="synonym">Thysanopoda norvegica</name>
    <dbReference type="NCBI Taxonomy" id="48144"/>
    <lineage>
        <taxon>Eukaryota</taxon>
        <taxon>Metazoa</taxon>
        <taxon>Ecdysozoa</taxon>
        <taxon>Arthropoda</taxon>
        <taxon>Crustacea</taxon>
        <taxon>Multicrustacea</taxon>
        <taxon>Malacostraca</taxon>
        <taxon>Eumalacostraca</taxon>
        <taxon>Eucarida</taxon>
        <taxon>Euphausiacea</taxon>
        <taxon>Euphausiidae</taxon>
        <taxon>Meganyctiphanes</taxon>
    </lineage>
</organism>
<comment type="caution">
    <text evidence="6">The sequence shown here is derived from an EMBL/GenBank/DDBJ whole genome shotgun (WGS) entry which is preliminary data.</text>
</comment>
<feature type="domain" description="SH3" evidence="4">
    <location>
        <begin position="746"/>
        <end position="819"/>
    </location>
</feature>
<dbReference type="PANTHER" id="PTHR12845:SF5">
    <property type="entry name" value="EPHEXIN, ISOFORM D"/>
    <property type="match status" value="1"/>
</dbReference>
<dbReference type="Gene3D" id="2.30.29.30">
    <property type="entry name" value="Pleckstrin-homology domain (PH domain)/Phosphotyrosine-binding domain (PTB)"/>
    <property type="match status" value="1"/>
</dbReference>
<dbReference type="AlphaFoldDB" id="A0AAV2QKQ1"/>
<dbReference type="PROSITE" id="PS50002">
    <property type="entry name" value="SH3"/>
    <property type="match status" value="1"/>
</dbReference>
<evidence type="ECO:0000256" key="2">
    <source>
        <dbReference type="PROSITE-ProRule" id="PRU00192"/>
    </source>
</evidence>
<feature type="non-terminal residue" evidence="6">
    <location>
        <position position="849"/>
    </location>
</feature>
<dbReference type="SUPFAM" id="SSF50729">
    <property type="entry name" value="PH domain-like"/>
    <property type="match status" value="1"/>
</dbReference>
<evidence type="ECO:0000313" key="6">
    <source>
        <dbReference type="EMBL" id="CAL4090135.1"/>
    </source>
</evidence>
<dbReference type="SMART" id="SM00326">
    <property type="entry name" value="SH3"/>
    <property type="match status" value="1"/>
</dbReference>
<dbReference type="EMBL" id="CAXKWB010008211">
    <property type="protein sequence ID" value="CAL4090135.1"/>
    <property type="molecule type" value="Genomic_DNA"/>
</dbReference>
<dbReference type="GO" id="GO:0005085">
    <property type="term" value="F:guanyl-nucleotide exchange factor activity"/>
    <property type="evidence" value="ECO:0007669"/>
    <property type="project" value="InterPro"/>
</dbReference>
<proteinExistence type="predicted"/>
<evidence type="ECO:0000259" key="5">
    <source>
        <dbReference type="PROSITE" id="PS50010"/>
    </source>
</evidence>
<dbReference type="InterPro" id="IPR047271">
    <property type="entry name" value="Ephexin-like"/>
</dbReference>
<keyword evidence="7" id="KW-1185">Reference proteome</keyword>
<accession>A0AAV2QKQ1</accession>
<dbReference type="SMART" id="SM00325">
    <property type="entry name" value="RhoGEF"/>
    <property type="match status" value="1"/>
</dbReference>
<dbReference type="PROSITE" id="PS50010">
    <property type="entry name" value="DH_2"/>
    <property type="match status" value="1"/>
</dbReference>
<dbReference type="InterPro" id="IPR036028">
    <property type="entry name" value="SH3-like_dom_sf"/>
</dbReference>
<dbReference type="SUPFAM" id="SSF50044">
    <property type="entry name" value="SH3-domain"/>
    <property type="match status" value="1"/>
</dbReference>
<keyword evidence="1 2" id="KW-0728">SH3 domain</keyword>
<feature type="compositionally biased region" description="Basic and acidic residues" evidence="3">
    <location>
        <begin position="304"/>
        <end position="314"/>
    </location>
</feature>
<dbReference type="Proteomes" id="UP001497623">
    <property type="component" value="Unassembled WGS sequence"/>
</dbReference>
<feature type="region of interest" description="Disordered" evidence="3">
    <location>
        <begin position="304"/>
        <end position="324"/>
    </location>
</feature>
<dbReference type="PANTHER" id="PTHR12845">
    <property type="entry name" value="GUANINE NUCLEOTIDE EXCHANGE FACTOR"/>
    <property type="match status" value="1"/>
</dbReference>
<evidence type="ECO:0000256" key="3">
    <source>
        <dbReference type="SAM" id="MobiDB-lite"/>
    </source>
</evidence>
<dbReference type="CDD" id="cd00160">
    <property type="entry name" value="RhoGEF"/>
    <property type="match status" value="1"/>
</dbReference>
<reference evidence="6 7" key="1">
    <citation type="submission" date="2024-05" db="EMBL/GenBank/DDBJ databases">
        <authorList>
            <person name="Wallberg A."/>
        </authorList>
    </citation>
    <scope>NUCLEOTIDE SEQUENCE [LARGE SCALE GENOMIC DNA]</scope>
</reference>
<sequence length="849" mass="97629">MTEDTAITWNKLLKEMDSKFKIIHNSLNPKNYNNVDLNSEPISTHQQHHKTLNDDLNLVSTLQGKNGLFSLSNSPPKKKTRSFSFTRYDMLQKSLGLSPKRHSESDTSIDQEQHSVIASHGIKDGWSHNLVRKGLDLTCESKIVTGIDPGTYVPIASASHYKGRYLTDGSKVVTGIDCGANVPILSASHYSPPASEFNCQKTLLFHRPKCKPKVPPKPKFMPVVLTKPKPPVLPKPKQVVLTKPKPPPVPPKPKLKQHSHSRDNRKIHHEHFERILINFQNPQNQVQQYDINIEEHKYNLPKSENIHKNKESDPKNNPIGSHGDLYNQIYDTGTQGNEKYTLNLKYGNNKSIDEENQSMAAMENTTSEGAQVKLWQHLPLVRHSRLLSILTPREVSLQESMYEVVTSEASYLKSLNFLLKHFVEYFELQKSLTYKQSRQLFSSISAIKMCSEKFLSDLETRCQESIRMSSISDIILKHIGSSSQVYINYCTNTIYQEKMLQQLLSENSQFCQVVHKLEASPECQGLRLLSFLILPMQRVTRLPLLIKAILKYLEEATYHWQEASMAMHTLEELVNECNEGTRRTENLETVLEVYQSLNFHLLDHTPAMSASSCLLRQTHATILLSDLQDGATSFFYTMVNKKKVKLFLFTDLFILCEEKKDDEYLVLDCCLRSLTQIEELSQNEIFPSHIFNVKKIFIRVTMLQNHQNKTTELIMSISSEIEKEYWVNAFNSIKNEDFQEIVYEDWNLPIVEAVYDFNESQPEFLLIAASDVKPDFLSIAVGDIIKIQKKIVDGWNYGQRLSDGACGWFPDNCIKEIPSDNLRARNLWKRHNLLKCTQSIINQIKYYKE</sequence>
<feature type="domain" description="DH" evidence="5">
    <location>
        <begin position="396"/>
        <end position="580"/>
    </location>
</feature>
<evidence type="ECO:0000259" key="4">
    <source>
        <dbReference type="PROSITE" id="PS50002"/>
    </source>
</evidence>
<dbReference type="SUPFAM" id="SSF48065">
    <property type="entry name" value="DBL homology domain (DH-domain)"/>
    <property type="match status" value="1"/>
</dbReference>
<dbReference type="InterPro" id="IPR001452">
    <property type="entry name" value="SH3_domain"/>
</dbReference>
<protein>
    <submittedName>
        <fullName evidence="6">Uncharacterized protein</fullName>
    </submittedName>
</protein>
<feature type="region of interest" description="Disordered" evidence="3">
    <location>
        <begin position="234"/>
        <end position="263"/>
    </location>
</feature>
<dbReference type="Gene3D" id="1.20.900.10">
    <property type="entry name" value="Dbl homology (DH) domain"/>
    <property type="match status" value="1"/>
</dbReference>
<evidence type="ECO:0000256" key="1">
    <source>
        <dbReference type="ARBA" id="ARBA00022443"/>
    </source>
</evidence>
<dbReference type="InterPro" id="IPR035899">
    <property type="entry name" value="DBL_dom_sf"/>
</dbReference>
<dbReference type="Gene3D" id="2.30.30.40">
    <property type="entry name" value="SH3 Domains"/>
    <property type="match status" value="1"/>
</dbReference>
<dbReference type="Pfam" id="PF07653">
    <property type="entry name" value="SH3_2"/>
    <property type="match status" value="1"/>
</dbReference>
<gene>
    <name evidence="6" type="ORF">MNOR_LOCUS13967</name>
</gene>
<dbReference type="InterPro" id="IPR011993">
    <property type="entry name" value="PH-like_dom_sf"/>
</dbReference>
<dbReference type="InterPro" id="IPR000219">
    <property type="entry name" value="DH_dom"/>
</dbReference>
<name>A0AAV2QKQ1_MEGNR</name>